<protein>
    <recommendedName>
        <fullName evidence="4">FYVE-type domain-containing protein</fullName>
    </recommendedName>
</protein>
<dbReference type="AlphaFoldDB" id="A0A816Y1Y3"/>
<name>A0A816Y1Y3_9BILA</name>
<proteinExistence type="predicted"/>
<evidence type="ECO:0000313" key="2">
    <source>
        <dbReference type="EMBL" id="CAF4047898.1"/>
    </source>
</evidence>
<gene>
    <name evidence="1" type="ORF">MBJ925_LOCUS31861</name>
    <name evidence="2" type="ORF">SMN809_LOCUS14482</name>
</gene>
<evidence type="ECO:0000313" key="1">
    <source>
        <dbReference type="EMBL" id="CAF2154365.1"/>
    </source>
</evidence>
<dbReference type="Proteomes" id="UP000663824">
    <property type="component" value="Unassembled WGS sequence"/>
</dbReference>
<dbReference type="EMBL" id="CAJOBI010005979">
    <property type="protein sequence ID" value="CAF4047898.1"/>
    <property type="molecule type" value="Genomic_DNA"/>
</dbReference>
<accession>A0A816Y1Y3</accession>
<dbReference type="InterPro" id="IPR013083">
    <property type="entry name" value="Znf_RING/FYVE/PHD"/>
</dbReference>
<sequence>MSNSNTYRLRSIRKPIKPVIDIDEVEDDKRRDSFGRKRVVVIECLLDSSSDDNDDVDIGKQNSNKILWLTFAEICHIRSVLAEATHRSRMFNTEKQYSKIFQNELCFRCQKPIKALFFISSFFYANNSPMCYICQQKICKNCSILNFLPPSPKHCFPVRVQALIKSSSTPIENHSSDTNESNAKKQTICYDCSKIFDQYRRPSQYSIKPPVEDRSQAFMSLSLPFNKSRYRHDSHASTFIVNDNAEETMANKNILVTRF</sequence>
<dbReference type="EMBL" id="CAJNRE010017424">
    <property type="protein sequence ID" value="CAF2154365.1"/>
    <property type="molecule type" value="Genomic_DNA"/>
</dbReference>
<organism evidence="1 3">
    <name type="scientific">Rotaria magnacalcarata</name>
    <dbReference type="NCBI Taxonomy" id="392030"/>
    <lineage>
        <taxon>Eukaryota</taxon>
        <taxon>Metazoa</taxon>
        <taxon>Spiralia</taxon>
        <taxon>Gnathifera</taxon>
        <taxon>Rotifera</taxon>
        <taxon>Eurotatoria</taxon>
        <taxon>Bdelloidea</taxon>
        <taxon>Philodinida</taxon>
        <taxon>Philodinidae</taxon>
        <taxon>Rotaria</taxon>
    </lineage>
</organism>
<dbReference type="Proteomes" id="UP000676336">
    <property type="component" value="Unassembled WGS sequence"/>
</dbReference>
<reference evidence="1" key="1">
    <citation type="submission" date="2021-02" db="EMBL/GenBank/DDBJ databases">
        <authorList>
            <person name="Nowell W R."/>
        </authorList>
    </citation>
    <scope>NUCLEOTIDE SEQUENCE</scope>
</reference>
<evidence type="ECO:0008006" key="4">
    <source>
        <dbReference type="Google" id="ProtNLM"/>
    </source>
</evidence>
<comment type="caution">
    <text evidence="1">The sequence shown here is derived from an EMBL/GenBank/DDBJ whole genome shotgun (WGS) entry which is preliminary data.</text>
</comment>
<dbReference type="Gene3D" id="3.30.40.10">
    <property type="entry name" value="Zinc/RING finger domain, C3HC4 (zinc finger)"/>
    <property type="match status" value="1"/>
</dbReference>
<evidence type="ECO:0000313" key="3">
    <source>
        <dbReference type="Proteomes" id="UP000663824"/>
    </source>
</evidence>